<dbReference type="SUPFAM" id="SSF53474">
    <property type="entry name" value="alpha/beta-Hydrolases"/>
    <property type="match status" value="1"/>
</dbReference>
<accession>A0ABU8RFT9</accession>
<sequence length="306" mass="34307">MRRRATTPAPETGAPAPHERPGWVDDELYPFTSRFLDVDGHVVHHVDEGRGPVLLMLHGNPTWSFLHRRAIAGLRTDHRCIAVDLPGFGLSTAAPGYTSTPEEHAEVVRALVTRLDLHDVTLVTHDWGGPIGLDAATRDPDRYARVVVANTWAWPLRGGLRLEVFSRLMGGPLGRFLVRRFNLFVTAGIPRGHHRRRPDEAEMQHYRDALGTPERRLGSSVLPGAFVRSRPFLRELAGRLHVLADLPTLVVWGDRDADLGEPELERWRRLRPTADVVVLHDVGHYLQSDAPEEYLAALRGWLRATG</sequence>
<feature type="domain" description="AB hydrolase-1" evidence="2">
    <location>
        <begin position="52"/>
        <end position="291"/>
    </location>
</feature>
<dbReference type="Pfam" id="PF00561">
    <property type="entry name" value="Abhydrolase_1"/>
    <property type="match status" value="1"/>
</dbReference>
<evidence type="ECO:0000256" key="1">
    <source>
        <dbReference type="SAM" id="MobiDB-lite"/>
    </source>
</evidence>
<feature type="compositionally biased region" description="Low complexity" evidence="1">
    <location>
        <begin position="1"/>
        <end position="16"/>
    </location>
</feature>
<protein>
    <submittedName>
        <fullName evidence="3">Alpha/beta fold hydrolase</fullName>
    </submittedName>
</protein>
<dbReference type="InterPro" id="IPR029058">
    <property type="entry name" value="AB_hydrolase_fold"/>
</dbReference>
<organism evidence="3 4">
    <name type="scientific">Pseudokineococcus basanitobsidens</name>
    <dbReference type="NCBI Taxonomy" id="1926649"/>
    <lineage>
        <taxon>Bacteria</taxon>
        <taxon>Bacillati</taxon>
        <taxon>Actinomycetota</taxon>
        <taxon>Actinomycetes</taxon>
        <taxon>Kineosporiales</taxon>
        <taxon>Kineosporiaceae</taxon>
        <taxon>Pseudokineococcus</taxon>
    </lineage>
</organism>
<keyword evidence="3" id="KW-0378">Hydrolase</keyword>
<evidence type="ECO:0000259" key="2">
    <source>
        <dbReference type="Pfam" id="PF00561"/>
    </source>
</evidence>
<dbReference type="PANTHER" id="PTHR43798:SF24">
    <property type="entry name" value="CIS-3-ALKYL-4-ALKYLOXETAN-2-ONE DECARBOXYLASE"/>
    <property type="match status" value="1"/>
</dbReference>
<dbReference type="InterPro" id="IPR000073">
    <property type="entry name" value="AB_hydrolase_1"/>
</dbReference>
<dbReference type="InterPro" id="IPR050266">
    <property type="entry name" value="AB_hydrolase_sf"/>
</dbReference>
<dbReference type="RefSeq" id="WP_339573323.1">
    <property type="nucleotide sequence ID" value="NZ_JBBIAA010000001.1"/>
</dbReference>
<dbReference type="PRINTS" id="PR00111">
    <property type="entry name" value="ABHYDROLASE"/>
</dbReference>
<keyword evidence="4" id="KW-1185">Reference proteome</keyword>
<dbReference type="Gene3D" id="3.40.50.1820">
    <property type="entry name" value="alpha/beta hydrolase"/>
    <property type="match status" value="1"/>
</dbReference>
<name>A0ABU8RFT9_9ACTN</name>
<reference evidence="3 4" key="1">
    <citation type="journal article" date="2017" name="Int. J. Syst. Evol. Microbiol.">
        <title>Pseudokineococcus basanitobsidens sp. nov., isolated from volcanic rock.</title>
        <authorList>
            <person name="Lee D.W."/>
            <person name="Park M.Y."/>
            <person name="Kim J.J."/>
            <person name="Kim B.S."/>
        </authorList>
    </citation>
    <scope>NUCLEOTIDE SEQUENCE [LARGE SCALE GENOMIC DNA]</scope>
    <source>
        <strain evidence="3 4">DSM 103726</strain>
    </source>
</reference>
<feature type="region of interest" description="Disordered" evidence="1">
    <location>
        <begin position="1"/>
        <end position="22"/>
    </location>
</feature>
<evidence type="ECO:0000313" key="4">
    <source>
        <dbReference type="Proteomes" id="UP001387100"/>
    </source>
</evidence>
<comment type="caution">
    <text evidence="3">The sequence shown here is derived from an EMBL/GenBank/DDBJ whole genome shotgun (WGS) entry which is preliminary data.</text>
</comment>
<dbReference type="GO" id="GO:0016787">
    <property type="term" value="F:hydrolase activity"/>
    <property type="evidence" value="ECO:0007669"/>
    <property type="project" value="UniProtKB-KW"/>
</dbReference>
<dbReference type="PANTHER" id="PTHR43798">
    <property type="entry name" value="MONOACYLGLYCEROL LIPASE"/>
    <property type="match status" value="1"/>
</dbReference>
<gene>
    <name evidence="3" type="ORF">WDZ17_01310</name>
</gene>
<evidence type="ECO:0000313" key="3">
    <source>
        <dbReference type="EMBL" id="MEJ5943933.1"/>
    </source>
</evidence>
<proteinExistence type="predicted"/>
<dbReference type="EMBL" id="JBBIAA010000001">
    <property type="protein sequence ID" value="MEJ5943933.1"/>
    <property type="molecule type" value="Genomic_DNA"/>
</dbReference>
<dbReference type="Proteomes" id="UP001387100">
    <property type="component" value="Unassembled WGS sequence"/>
</dbReference>